<dbReference type="AlphaFoldDB" id="A0A914PKL4"/>
<proteinExistence type="predicted"/>
<accession>A0A914PKL4</accession>
<organism evidence="1 2">
    <name type="scientific">Panagrolaimus davidi</name>
    <dbReference type="NCBI Taxonomy" id="227884"/>
    <lineage>
        <taxon>Eukaryota</taxon>
        <taxon>Metazoa</taxon>
        <taxon>Ecdysozoa</taxon>
        <taxon>Nematoda</taxon>
        <taxon>Chromadorea</taxon>
        <taxon>Rhabditida</taxon>
        <taxon>Tylenchina</taxon>
        <taxon>Panagrolaimomorpha</taxon>
        <taxon>Panagrolaimoidea</taxon>
        <taxon>Panagrolaimidae</taxon>
        <taxon>Panagrolaimus</taxon>
    </lineage>
</organism>
<evidence type="ECO:0000313" key="2">
    <source>
        <dbReference type="WBParaSite" id="PDA_v2.g18954.t1"/>
    </source>
</evidence>
<sequence>MASKKKAVYIVADKECYNMSTAASIVSKNDNDFFACILSATDGLQVIIYGCQSGKFIHQDEFTNINKFIVNFSKVFDSKIKAIILQVFDFTNKEYPNNIHFCEALKAKLDACKIPYYFISDVNMFCTAALTSANVSGENVTIIDSRLGTAMNLEYTENGYTLGGSFPNAEVLVNSNDIKKVLVTTDKNQQRFMQMFKLKNPVLIDTGGYFITHYSCRSTNKRLHRQHVA</sequence>
<evidence type="ECO:0000313" key="1">
    <source>
        <dbReference type="Proteomes" id="UP000887578"/>
    </source>
</evidence>
<dbReference type="WBParaSite" id="PDA_v2.g18954.t1">
    <property type="protein sequence ID" value="PDA_v2.g18954.t1"/>
    <property type="gene ID" value="PDA_v2.g18954"/>
</dbReference>
<protein>
    <submittedName>
        <fullName evidence="2">Uncharacterized protein</fullName>
    </submittedName>
</protein>
<reference evidence="2" key="1">
    <citation type="submission" date="2022-11" db="UniProtKB">
        <authorList>
            <consortium name="WormBaseParasite"/>
        </authorList>
    </citation>
    <scope>IDENTIFICATION</scope>
</reference>
<dbReference type="Proteomes" id="UP000887578">
    <property type="component" value="Unplaced"/>
</dbReference>
<name>A0A914PKL4_9BILA</name>
<keyword evidence="1" id="KW-1185">Reference proteome</keyword>